<gene>
    <name evidence="2" type="ORF">Tsumi_04460</name>
</gene>
<proteinExistence type="predicted"/>
<dbReference type="Proteomes" id="UP001628220">
    <property type="component" value="Unassembled WGS sequence"/>
</dbReference>
<name>A0ABQ0E0V6_9PORP</name>
<accession>A0ABQ0E0V6</accession>
<evidence type="ECO:0000256" key="1">
    <source>
        <dbReference type="SAM" id="Coils"/>
    </source>
</evidence>
<dbReference type="EMBL" id="BAAFSF010000001">
    <property type="protein sequence ID" value="GAB1251342.1"/>
    <property type="molecule type" value="Genomic_DNA"/>
</dbReference>
<evidence type="ECO:0000313" key="3">
    <source>
        <dbReference type="Proteomes" id="UP001628220"/>
    </source>
</evidence>
<reference evidence="2 3" key="1">
    <citation type="journal article" date="2025" name="Int. J. Syst. Evol. Microbiol.">
        <title>Desulfovibrio falkowii sp. nov., Porphyromonas miyakawae sp. nov., Mediterraneibacter flintii sp. nov. and Owariibacterium komagatae gen. nov., sp. nov., isolated from human faeces.</title>
        <authorList>
            <person name="Hamaguchi T."/>
            <person name="Ohara M."/>
            <person name="Hisatomi A."/>
            <person name="Sekiguchi K."/>
            <person name="Takeda J.I."/>
            <person name="Ueyama J."/>
            <person name="Ito M."/>
            <person name="Nishiwaki H."/>
            <person name="Ogi T."/>
            <person name="Hirayama M."/>
            <person name="Ohkuma M."/>
            <person name="Sakamoto M."/>
            <person name="Ohno K."/>
        </authorList>
    </citation>
    <scope>NUCLEOTIDE SEQUENCE [LARGE SCALE GENOMIC DNA]</scope>
    <source>
        <strain evidence="2 3">13CB11C</strain>
    </source>
</reference>
<organism evidence="2 3">
    <name type="scientific">Porphyromonas miyakawae</name>
    <dbReference type="NCBI Taxonomy" id="3137470"/>
    <lineage>
        <taxon>Bacteria</taxon>
        <taxon>Pseudomonadati</taxon>
        <taxon>Bacteroidota</taxon>
        <taxon>Bacteroidia</taxon>
        <taxon>Bacteroidales</taxon>
        <taxon>Porphyromonadaceae</taxon>
        <taxon>Porphyromonas</taxon>
    </lineage>
</organism>
<feature type="coiled-coil region" evidence="1">
    <location>
        <begin position="261"/>
        <end position="288"/>
    </location>
</feature>
<sequence>MKRIGGLTLLFAILCFVGCAKSDKQKAKSLLDEARVAIDEARYDQAAELLDSIHTTYTDLLAERKKALELQKELNCLRMELRIDSIELRLGKIDSLIVEQQNALYAAPSGSEYGTEASFRSALRTAQFIAANPLQLKTDTLGFLTLQELYAGGTKLNHDSFTLTAGNEQVLIEPITHDQGLNYRFQSAGINYESLTLSPKESRRVTFWIDSIAGEQVDHFILQRQLNGRRVGSSQSVKVAKLSSFIQTYCLAELYAEKFALQKEQLRKKELLLNKKEAILNKQQMEDK</sequence>
<evidence type="ECO:0000313" key="2">
    <source>
        <dbReference type="EMBL" id="GAB1251342.1"/>
    </source>
</evidence>
<comment type="caution">
    <text evidence="2">The sequence shown here is derived from an EMBL/GenBank/DDBJ whole genome shotgun (WGS) entry which is preliminary data.</text>
</comment>
<evidence type="ECO:0008006" key="4">
    <source>
        <dbReference type="Google" id="ProtNLM"/>
    </source>
</evidence>
<keyword evidence="1" id="KW-0175">Coiled coil</keyword>
<keyword evidence="3" id="KW-1185">Reference proteome</keyword>
<protein>
    <recommendedName>
        <fullName evidence="4">Lipoprotein</fullName>
    </recommendedName>
</protein>
<dbReference type="RefSeq" id="WP_411915154.1">
    <property type="nucleotide sequence ID" value="NZ_BAAFSF010000001.1"/>
</dbReference>